<accession>A0A7H9B713</accession>
<evidence type="ECO:0008006" key="4">
    <source>
        <dbReference type="Google" id="ProtNLM"/>
    </source>
</evidence>
<name>A0A7H9B713_ZYGMR</name>
<dbReference type="GeneID" id="59238076"/>
<feature type="chain" id="PRO_5028870530" description="Cytochrome b5 heme-binding domain-containing protein" evidence="1">
    <location>
        <begin position="23"/>
        <end position="64"/>
    </location>
</feature>
<proteinExistence type="predicted"/>
<dbReference type="AlphaFoldDB" id="A0A7H9B713"/>
<dbReference type="RefSeq" id="XP_037146018.1">
    <property type="nucleotide sequence ID" value="XM_037290123.1"/>
</dbReference>
<evidence type="ECO:0000256" key="1">
    <source>
        <dbReference type="SAM" id="SignalP"/>
    </source>
</evidence>
<keyword evidence="3" id="KW-1185">Reference proteome</keyword>
<gene>
    <name evidence="2" type="ORF">HG535_0G01770</name>
</gene>
<dbReference type="KEGG" id="zmk:HG535_0G01770"/>
<dbReference type="EMBL" id="CP058610">
    <property type="protein sequence ID" value="QLG74293.1"/>
    <property type="molecule type" value="Genomic_DNA"/>
</dbReference>
<evidence type="ECO:0000313" key="3">
    <source>
        <dbReference type="Proteomes" id="UP000509704"/>
    </source>
</evidence>
<reference evidence="2 3" key="1">
    <citation type="submission" date="2020-07" db="EMBL/GenBank/DDBJ databases">
        <title>The yeast mating-type switching endonuclease HO is a domesticated member of an unorthodox homing genetic element family.</title>
        <authorList>
            <person name="Coughlan A.Y."/>
            <person name="Lombardi L."/>
            <person name="Braun-Galleani S."/>
            <person name="Martos A.R."/>
            <person name="Galeote V."/>
            <person name="Bigey F."/>
            <person name="Dequin S."/>
            <person name="Byrne K.P."/>
            <person name="Wolfe K.H."/>
        </authorList>
    </citation>
    <scope>NUCLEOTIDE SEQUENCE [LARGE SCALE GENOMIC DNA]</scope>
    <source>
        <strain evidence="2 3">NRRL Y-6702</strain>
    </source>
</reference>
<organism evidence="2 3">
    <name type="scientific">Zygotorulaspora mrakii</name>
    <name type="common">Zygosaccharomyces mrakii</name>
    <dbReference type="NCBI Taxonomy" id="42260"/>
    <lineage>
        <taxon>Eukaryota</taxon>
        <taxon>Fungi</taxon>
        <taxon>Dikarya</taxon>
        <taxon>Ascomycota</taxon>
        <taxon>Saccharomycotina</taxon>
        <taxon>Saccharomycetes</taxon>
        <taxon>Saccharomycetales</taxon>
        <taxon>Saccharomycetaceae</taxon>
        <taxon>Zygotorulaspora</taxon>
    </lineage>
</organism>
<evidence type="ECO:0000313" key="2">
    <source>
        <dbReference type="EMBL" id="QLG74293.1"/>
    </source>
</evidence>
<sequence length="64" mass="7728">MLTTHRLKQIALVLLLSLLCNGFWKLEEMLRCHPTGHYTISWWQKISPLERVVWFLRDQIEGYD</sequence>
<keyword evidence="1" id="KW-0732">Signal</keyword>
<protein>
    <recommendedName>
        <fullName evidence="4">Cytochrome b5 heme-binding domain-containing protein</fullName>
    </recommendedName>
</protein>
<feature type="signal peptide" evidence="1">
    <location>
        <begin position="1"/>
        <end position="22"/>
    </location>
</feature>
<dbReference type="Proteomes" id="UP000509704">
    <property type="component" value="Chromosome 7"/>
</dbReference>